<keyword evidence="10" id="KW-0511">Multifunctional enzyme</keyword>
<dbReference type="EMBL" id="BJYK01000013">
    <property type="protein sequence ID" value="GEN81548.1"/>
    <property type="molecule type" value="Genomic_DNA"/>
</dbReference>
<evidence type="ECO:0000256" key="6">
    <source>
        <dbReference type="ARBA" id="ARBA00022679"/>
    </source>
</evidence>
<comment type="similarity">
    <text evidence="2">In the N-terminal section; belongs to the glycosyltransferase 51 family.</text>
</comment>
<dbReference type="InterPro" id="IPR036950">
    <property type="entry name" value="PBP_transglycosylase"/>
</dbReference>
<feature type="compositionally biased region" description="Gly residues" evidence="14">
    <location>
        <begin position="31"/>
        <end position="68"/>
    </location>
</feature>
<proteinExistence type="inferred from homology"/>
<feature type="compositionally biased region" description="Low complexity" evidence="14">
    <location>
        <begin position="14"/>
        <end position="30"/>
    </location>
</feature>
<dbReference type="PANTHER" id="PTHR32282">
    <property type="entry name" value="BINDING PROTEIN TRANSPEPTIDASE, PUTATIVE-RELATED"/>
    <property type="match status" value="1"/>
</dbReference>
<keyword evidence="6" id="KW-0808">Transferase</keyword>
<evidence type="ECO:0000313" key="17">
    <source>
        <dbReference type="EMBL" id="GEN81548.1"/>
    </source>
</evidence>
<evidence type="ECO:0000256" key="5">
    <source>
        <dbReference type="ARBA" id="ARBA00022676"/>
    </source>
</evidence>
<dbReference type="InterPro" id="IPR005543">
    <property type="entry name" value="PASTA_dom"/>
</dbReference>
<keyword evidence="5" id="KW-0328">Glycosyltransferase</keyword>
<dbReference type="GO" id="GO:0008658">
    <property type="term" value="F:penicillin binding"/>
    <property type="evidence" value="ECO:0007669"/>
    <property type="project" value="InterPro"/>
</dbReference>
<keyword evidence="9" id="KW-0573">Peptidoglycan synthesis</keyword>
<dbReference type="GO" id="GO:0008360">
    <property type="term" value="P:regulation of cell shape"/>
    <property type="evidence" value="ECO:0007669"/>
    <property type="project" value="UniProtKB-KW"/>
</dbReference>
<name>A0A511Z273_9CELL</name>
<evidence type="ECO:0000256" key="13">
    <source>
        <dbReference type="ARBA" id="ARBA00049902"/>
    </source>
</evidence>
<organism evidence="17 18">
    <name type="scientific">Actinotalea fermentans</name>
    <dbReference type="NCBI Taxonomy" id="43671"/>
    <lineage>
        <taxon>Bacteria</taxon>
        <taxon>Bacillati</taxon>
        <taxon>Actinomycetota</taxon>
        <taxon>Actinomycetes</taxon>
        <taxon>Micrococcales</taxon>
        <taxon>Cellulomonadaceae</taxon>
        <taxon>Actinotalea</taxon>
    </lineage>
</organism>
<dbReference type="GO" id="GO:0009002">
    <property type="term" value="F:serine-type D-Ala-D-Ala carboxypeptidase activity"/>
    <property type="evidence" value="ECO:0007669"/>
    <property type="project" value="UniProtKB-EC"/>
</dbReference>
<dbReference type="Pfam" id="PF00905">
    <property type="entry name" value="Transpeptidase"/>
    <property type="match status" value="1"/>
</dbReference>
<evidence type="ECO:0000256" key="11">
    <source>
        <dbReference type="ARBA" id="ARBA00023316"/>
    </source>
</evidence>
<evidence type="ECO:0000256" key="15">
    <source>
        <dbReference type="SAM" id="Phobius"/>
    </source>
</evidence>
<feature type="domain" description="PASTA" evidence="16">
    <location>
        <begin position="789"/>
        <end position="854"/>
    </location>
</feature>
<dbReference type="GO" id="GO:0009252">
    <property type="term" value="P:peptidoglycan biosynthetic process"/>
    <property type="evidence" value="ECO:0007669"/>
    <property type="project" value="UniProtKB-KW"/>
</dbReference>
<evidence type="ECO:0000256" key="9">
    <source>
        <dbReference type="ARBA" id="ARBA00022984"/>
    </source>
</evidence>
<dbReference type="GO" id="GO:0030288">
    <property type="term" value="C:outer membrane-bounded periplasmic space"/>
    <property type="evidence" value="ECO:0007669"/>
    <property type="project" value="TreeGrafter"/>
</dbReference>
<keyword evidence="3 17" id="KW-0121">Carboxypeptidase</keyword>
<feature type="compositionally biased region" description="Polar residues" evidence="14">
    <location>
        <begin position="834"/>
        <end position="852"/>
    </location>
</feature>
<dbReference type="Gene3D" id="1.10.3810.10">
    <property type="entry name" value="Biosynthetic peptidoglycan transglycosylase-like"/>
    <property type="match status" value="1"/>
</dbReference>
<evidence type="ECO:0000256" key="7">
    <source>
        <dbReference type="ARBA" id="ARBA00022801"/>
    </source>
</evidence>
<evidence type="ECO:0000256" key="12">
    <source>
        <dbReference type="ARBA" id="ARBA00034000"/>
    </source>
</evidence>
<dbReference type="SUPFAM" id="SSF53955">
    <property type="entry name" value="Lysozyme-like"/>
    <property type="match status" value="1"/>
</dbReference>
<comment type="caution">
    <text evidence="17">The sequence shown here is derived from an EMBL/GenBank/DDBJ whole genome shotgun (WGS) entry which is preliminary data.</text>
</comment>
<evidence type="ECO:0000256" key="2">
    <source>
        <dbReference type="ARBA" id="ARBA00007739"/>
    </source>
</evidence>
<dbReference type="RefSeq" id="WP_146820054.1">
    <property type="nucleotide sequence ID" value="NZ_BJYK01000013.1"/>
</dbReference>
<dbReference type="FunFam" id="1.10.3810.10:FF:000001">
    <property type="entry name" value="Penicillin-binding protein 1A"/>
    <property type="match status" value="1"/>
</dbReference>
<sequence length="880" mass="91117">MGGGATPPSYSPTGASRASSGAAGGRRAAGSAGGGSRSGGSRSGGGSGTGGRRAAGGAAAGRGGGAGSGRRRLIDYPRQGKTGVRRWLPSWRLVGGTFLVLVALVVGAFVWAYQSVDIPDPSDFAEFQTTTVYYADGTTPMGRFAEQNRTIIASDQIPQHVKDAVVAAEDRTFYENPGINPAGIVRALYLNVTGQDTQGGSSITQQYAERYYVGQTTTDIPGKIREAFLAVKLARVEDKDEILSNYMNTIYWGRDAYGIEAASQAYFGIPAAQLDVSQGALLAGLIPSPNNFDPRISPENAERRWNYVVDGMVTTGTLTQAERDALVYPQTVEFTKPDTYAGPPGYLLDMVRRELVAEGFTEEELDQTGYRIVTTIDPALQQMAVESVAAVPPDHSPNLRTALVTLEPATGAIRALYGGPDFISQSRNAVTQDTMQAGSTFKPFALVAYLENGGSLKSKYNGNSNIVIPGYAAEPLQNFGRGNGQSFGEIDVVTATANSVNTVYGAMNVEVGPDKTLDAATRAGVCASWARAEQDCSLFDNQAVPSNVLGTSSPNPLDMAQAYNTFANQGVRTEPYIVEQVTYPDGDVAYENGHESEQVFAADVMADTTYALTQVVERGSGEKAQAVGHPVAGKTGTSNENRSAWFIGFTPQLTTAVAMYQAGVDADGKPVAETITPFGPYVNGQITGSSAPLDLWTAYMTRAMEGREVLQFPPRADVGEPNTPPMVPVPSVVGLPEAEATSQLQTAGFTVSAQQAADPTVPVGVVVSQNPSGGEAEQGSAVTIVVSTGPGETDVPNVVGLSEADARSRLTGAGFAVTVQQAADDAIAAGDVISQNPSGGTAPPGSTVTIVVSTGPAGGGGGGGGGGDPSPPPVEPGAGG</sequence>
<dbReference type="SMART" id="SM00740">
    <property type="entry name" value="PASTA"/>
    <property type="match status" value="2"/>
</dbReference>
<feature type="compositionally biased region" description="Gly residues" evidence="14">
    <location>
        <begin position="856"/>
        <end position="868"/>
    </location>
</feature>
<evidence type="ECO:0000256" key="1">
    <source>
        <dbReference type="ARBA" id="ARBA00007090"/>
    </source>
</evidence>
<gene>
    <name evidence="17" type="ORF">AFE02nite_32820</name>
</gene>
<feature type="region of interest" description="Disordered" evidence="14">
    <location>
        <begin position="834"/>
        <end position="880"/>
    </location>
</feature>
<dbReference type="PROSITE" id="PS51178">
    <property type="entry name" value="PASTA"/>
    <property type="match status" value="2"/>
</dbReference>
<dbReference type="InterPro" id="IPR023346">
    <property type="entry name" value="Lysozyme-like_dom_sf"/>
</dbReference>
<feature type="domain" description="PASTA" evidence="16">
    <location>
        <begin position="723"/>
        <end position="788"/>
    </location>
</feature>
<dbReference type="SUPFAM" id="SSF56601">
    <property type="entry name" value="beta-lactamase/transpeptidase-like"/>
    <property type="match status" value="1"/>
</dbReference>
<dbReference type="GO" id="GO:0006508">
    <property type="term" value="P:proteolysis"/>
    <property type="evidence" value="ECO:0007669"/>
    <property type="project" value="UniProtKB-KW"/>
</dbReference>
<reference evidence="17 18" key="1">
    <citation type="submission" date="2019-07" db="EMBL/GenBank/DDBJ databases">
        <title>Whole genome shotgun sequence of Actinotalea fermentans NBRC 105374.</title>
        <authorList>
            <person name="Hosoyama A."/>
            <person name="Uohara A."/>
            <person name="Ohji S."/>
            <person name="Ichikawa N."/>
        </authorList>
    </citation>
    <scope>NUCLEOTIDE SEQUENCE [LARGE SCALE GENOMIC DNA]</scope>
    <source>
        <strain evidence="17 18">NBRC 105374</strain>
    </source>
</reference>
<dbReference type="Proteomes" id="UP000321484">
    <property type="component" value="Unassembled WGS sequence"/>
</dbReference>
<evidence type="ECO:0000259" key="16">
    <source>
        <dbReference type="PROSITE" id="PS51178"/>
    </source>
</evidence>
<keyword evidence="7" id="KW-0378">Hydrolase</keyword>
<dbReference type="InterPro" id="IPR001264">
    <property type="entry name" value="Glyco_trans_51"/>
</dbReference>
<evidence type="ECO:0000256" key="8">
    <source>
        <dbReference type="ARBA" id="ARBA00022960"/>
    </source>
</evidence>
<feature type="region of interest" description="Disordered" evidence="14">
    <location>
        <begin position="1"/>
        <end position="74"/>
    </location>
</feature>
<dbReference type="CDD" id="cd06577">
    <property type="entry name" value="PASTA_pknB"/>
    <property type="match status" value="2"/>
</dbReference>
<dbReference type="Gene3D" id="3.40.710.10">
    <property type="entry name" value="DD-peptidase/beta-lactamase superfamily"/>
    <property type="match status" value="1"/>
</dbReference>
<feature type="transmembrane region" description="Helical" evidence="15">
    <location>
        <begin position="91"/>
        <end position="113"/>
    </location>
</feature>
<keyword evidence="4" id="KW-0645">Protease</keyword>
<protein>
    <submittedName>
        <fullName evidence="17">Carboxypeptidase</fullName>
    </submittedName>
</protein>
<dbReference type="InterPro" id="IPR001460">
    <property type="entry name" value="PCN-bd_Tpept"/>
</dbReference>
<feature type="compositionally biased region" description="Pro residues" evidence="14">
    <location>
        <begin position="869"/>
        <end position="880"/>
    </location>
</feature>
<dbReference type="PANTHER" id="PTHR32282:SF34">
    <property type="entry name" value="PENICILLIN-BINDING PROTEIN 1A"/>
    <property type="match status" value="1"/>
</dbReference>
<keyword evidence="15" id="KW-1133">Transmembrane helix</keyword>
<evidence type="ECO:0000256" key="4">
    <source>
        <dbReference type="ARBA" id="ARBA00022670"/>
    </source>
</evidence>
<dbReference type="InterPro" id="IPR050396">
    <property type="entry name" value="Glycosyltr_51/Transpeptidase"/>
</dbReference>
<dbReference type="GO" id="GO:0008955">
    <property type="term" value="F:peptidoglycan glycosyltransferase activity"/>
    <property type="evidence" value="ECO:0007669"/>
    <property type="project" value="UniProtKB-EC"/>
</dbReference>
<accession>A0A511Z273</accession>
<dbReference type="OrthoDB" id="9766909at2"/>
<keyword evidence="8" id="KW-0133">Cell shape</keyword>
<dbReference type="Pfam" id="PF00912">
    <property type="entry name" value="Transgly"/>
    <property type="match status" value="1"/>
</dbReference>
<keyword evidence="15" id="KW-0812">Transmembrane</keyword>
<dbReference type="InterPro" id="IPR012338">
    <property type="entry name" value="Beta-lactam/transpept-like"/>
</dbReference>
<evidence type="ECO:0000313" key="18">
    <source>
        <dbReference type="Proteomes" id="UP000321484"/>
    </source>
</evidence>
<comment type="catalytic activity">
    <reaction evidence="12">
        <text>Preferential cleavage: (Ac)2-L-Lys-D-Ala-|-D-Ala. Also transpeptidation of peptidyl-alanyl moieties that are N-acyl substituents of D-alanine.</text>
        <dbReference type="EC" id="3.4.16.4"/>
    </reaction>
</comment>
<keyword evidence="18" id="KW-1185">Reference proteome</keyword>
<keyword evidence="11" id="KW-0961">Cell wall biogenesis/degradation</keyword>
<comment type="similarity">
    <text evidence="1">In the C-terminal section; belongs to the transpeptidase family.</text>
</comment>
<keyword evidence="15" id="KW-0472">Membrane</keyword>
<dbReference type="Pfam" id="PF03793">
    <property type="entry name" value="PASTA"/>
    <property type="match status" value="2"/>
</dbReference>
<comment type="catalytic activity">
    <reaction evidence="13">
        <text>[GlcNAc-(1-&gt;4)-Mur2Ac(oyl-L-Ala-gamma-D-Glu-L-Lys-D-Ala-D-Ala)](n)-di-trans,octa-cis-undecaprenyl diphosphate + beta-D-GlcNAc-(1-&gt;4)-Mur2Ac(oyl-L-Ala-gamma-D-Glu-L-Lys-D-Ala-D-Ala)-di-trans,octa-cis-undecaprenyl diphosphate = [GlcNAc-(1-&gt;4)-Mur2Ac(oyl-L-Ala-gamma-D-Glu-L-Lys-D-Ala-D-Ala)](n+1)-di-trans,octa-cis-undecaprenyl diphosphate + di-trans,octa-cis-undecaprenyl diphosphate + H(+)</text>
        <dbReference type="Rhea" id="RHEA:23708"/>
        <dbReference type="Rhea" id="RHEA-COMP:9602"/>
        <dbReference type="Rhea" id="RHEA-COMP:9603"/>
        <dbReference type="ChEBI" id="CHEBI:15378"/>
        <dbReference type="ChEBI" id="CHEBI:58405"/>
        <dbReference type="ChEBI" id="CHEBI:60033"/>
        <dbReference type="ChEBI" id="CHEBI:78435"/>
        <dbReference type="EC" id="2.4.99.28"/>
    </reaction>
</comment>
<evidence type="ECO:0000256" key="10">
    <source>
        <dbReference type="ARBA" id="ARBA00023268"/>
    </source>
</evidence>
<dbReference type="AlphaFoldDB" id="A0A511Z273"/>
<dbReference type="GO" id="GO:0071555">
    <property type="term" value="P:cell wall organization"/>
    <property type="evidence" value="ECO:0007669"/>
    <property type="project" value="UniProtKB-KW"/>
</dbReference>
<evidence type="ECO:0000256" key="3">
    <source>
        <dbReference type="ARBA" id="ARBA00022645"/>
    </source>
</evidence>
<evidence type="ECO:0000256" key="14">
    <source>
        <dbReference type="SAM" id="MobiDB-lite"/>
    </source>
</evidence>
<dbReference type="Gene3D" id="3.30.10.20">
    <property type="match status" value="2"/>
</dbReference>